<sequence length="136" mass="15274">MAMLEEFPEEMDASGRKKNIGYTATRPVITGVKATWNYWNYYSNFHLYSCFGGHAANKCYLNVSFFDARWVTTHHLSIELALVPHLSSGWPVLAVANRIDEVTGCFKIKPACQKRWATAARGMAWLSGSWIGLAVP</sequence>
<reference evidence="1 2" key="1">
    <citation type="journal article" date="2017" name="Front. Microbiol.">
        <title>Strong Genomic and Phenotypic Heterogeneity in the Aeromonas sobria Species Complex.</title>
        <authorList>
            <person name="Gauthier J."/>
            <person name="Vincent A.T."/>
            <person name="Charette S.J."/>
            <person name="Derome N."/>
        </authorList>
    </citation>
    <scope>NUCLEOTIDE SEQUENCE [LARGE SCALE GENOMIC DNA]</scope>
    <source>
        <strain evidence="1 2">JF2635</strain>
    </source>
</reference>
<gene>
    <name evidence="1" type="ORF">AOX56_00030</name>
</gene>
<dbReference type="AlphaFoldDB" id="A0A2N3J8S0"/>
<proteinExistence type="predicted"/>
<dbReference type="EMBL" id="LJZX01000001">
    <property type="protein sequence ID" value="PKQ82949.1"/>
    <property type="molecule type" value="Genomic_DNA"/>
</dbReference>
<evidence type="ECO:0000313" key="2">
    <source>
        <dbReference type="Proteomes" id="UP000233526"/>
    </source>
</evidence>
<protein>
    <submittedName>
        <fullName evidence="1">Uncharacterized protein</fullName>
    </submittedName>
</protein>
<organism evidence="1 2">
    <name type="scientific">Aeromonas sobria</name>
    <dbReference type="NCBI Taxonomy" id="646"/>
    <lineage>
        <taxon>Bacteria</taxon>
        <taxon>Pseudomonadati</taxon>
        <taxon>Pseudomonadota</taxon>
        <taxon>Gammaproteobacteria</taxon>
        <taxon>Aeromonadales</taxon>
        <taxon>Aeromonadaceae</taxon>
        <taxon>Aeromonas</taxon>
    </lineage>
</organism>
<comment type="caution">
    <text evidence="1">The sequence shown here is derived from an EMBL/GenBank/DDBJ whole genome shotgun (WGS) entry which is preliminary data.</text>
</comment>
<dbReference type="Proteomes" id="UP000233526">
    <property type="component" value="Unassembled WGS sequence"/>
</dbReference>
<evidence type="ECO:0000313" key="1">
    <source>
        <dbReference type="EMBL" id="PKQ82949.1"/>
    </source>
</evidence>
<accession>A0A2N3J8S0</accession>
<name>A0A2N3J8S0_AERSO</name>